<feature type="region of interest" description="Disordered" evidence="1">
    <location>
        <begin position="1"/>
        <end position="40"/>
    </location>
</feature>
<dbReference type="EMBL" id="CALNXK010000826">
    <property type="protein sequence ID" value="CAH3190201.1"/>
    <property type="molecule type" value="Genomic_DNA"/>
</dbReference>
<protein>
    <submittedName>
        <fullName evidence="2">Uncharacterized protein</fullName>
    </submittedName>
</protein>
<name>A0ABN8SES4_9CNID</name>
<evidence type="ECO:0000256" key="1">
    <source>
        <dbReference type="SAM" id="MobiDB-lite"/>
    </source>
</evidence>
<gene>
    <name evidence="2" type="ORF">PLOB_00046451</name>
</gene>
<keyword evidence="3" id="KW-1185">Reference proteome</keyword>
<sequence length="160" mass="18161">MKMSLPYEPYKLPPSAATSVRIESDDDEDDDGDEEEDYPGEGAKAFYLSQRITSDHVLHEITGKLQGWRSIILKQSAVLRNEHYLQECEQRITREDLQAFLRSPVVAEAEALFGADGNRRGSSAFHELETISSPAWQYRAARAPKALETATLEHFKHARR</sequence>
<proteinExistence type="predicted"/>
<feature type="compositionally biased region" description="Acidic residues" evidence="1">
    <location>
        <begin position="24"/>
        <end position="39"/>
    </location>
</feature>
<reference evidence="2 3" key="1">
    <citation type="submission" date="2022-05" db="EMBL/GenBank/DDBJ databases">
        <authorList>
            <consortium name="Genoscope - CEA"/>
            <person name="William W."/>
        </authorList>
    </citation>
    <scope>NUCLEOTIDE SEQUENCE [LARGE SCALE GENOMIC DNA]</scope>
</reference>
<feature type="non-terminal residue" evidence="2">
    <location>
        <position position="160"/>
    </location>
</feature>
<organism evidence="2 3">
    <name type="scientific">Porites lobata</name>
    <dbReference type="NCBI Taxonomy" id="104759"/>
    <lineage>
        <taxon>Eukaryota</taxon>
        <taxon>Metazoa</taxon>
        <taxon>Cnidaria</taxon>
        <taxon>Anthozoa</taxon>
        <taxon>Hexacorallia</taxon>
        <taxon>Scleractinia</taxon>
        <taxon>Fungiina</taxon>
        <taxon>Poritidae</taxon>
        <taxon>Porites</taxon>
    </lineage>
</organism>
<evidence type="ECO:0000313" key="3">
    <source>
        <dbReference type="Proteomes" id="UP001159405"/>
    </source>
</evidence>
<comment type="caution">
    <text evidence="2">The sequence shown here is derived from an EMBL/GenBank/DDBJ whole genome shotgun (WGS) entry which is preliminary data.</text>
</comment>
<accession>A0ABN8SES4</accession>
<evidence type="ECO:0000313" key="2">
    <source>
        <dbReference type="EMBL" id="CAH3190201.1"/>
    </source>
</evidence>
<dbReference type="Proteomes" id="UP001159405">
    <property type="component" value="Unassembled WGS sequence"/>
</dbReference>